<dbReference type="EMBL" id="JAZGQL010000005">
    <property type="protein sequence ID" value="MEE6306829.1"/>
    <property type="molecule type" value="Genomic_DNA"/>
</dbReference>
<dbReference type="InterPro" id="IPR019734">
    <property type="entry name" value="TPR_rpt"/>
</dbReference>
<feature type="repeat" description="TPR" evidence="3">
    <location>
        <begin position="160"/>
        <end position="193"/>
    </location>
</feature>
<dbReference type="InterPro" id="IPR050498">
    <property type="entry name" value="Ycf3"/>
</dbReference>
<evidence type="ECO:0000313" key="6">
    <source>
        <dbReference type="Proteomes" id="UP001339911"/>
    </source>
</evidence>
<dbReference type="InterPro" id="IPR011990">
    <property type="entry name" value="TPR-like_helical_dom_sf"/>
</dbReference>
<sequence>MTAGVDTGEGAAGAGPGAGPGTSVLERALHLAQIGRVRAAYPLIAEALRVDPADSYALQVLGYCYQREGRWGDMLTVLDMAARLLPASPQVQRNRSLALRQLGRIPEALTAAELARTLDPDDARSELARAEALLRGRGTRTVLAALAATRRARELDPQSVWAHVTEGRVQRRMAEFGRARAAYLEALRLAPDDPQALHALATLDSDRGRAVRAAPVMAGMLQTVPTDPVAIQAATRNARRALWLLTDLGCVVLLLVTLLVGTLQDVIDPRPVAAASGVLVALAGAAGVFALLRWRFGRLAAPIRALVLANRYRISFVTAPLRLVAVLLGMLLITLGPYPPTAVEVVGGAALVVPLVTLIIRWRSRAAVEVGLLVRRYWFRLRRRTSGT</sequence>
<evidence type="ECO:0000313" key="5">
    <source>
        <dbReference type="EMBL" id="MEE6306829.1"/>
    </source>
</evidence>
<evidence type="ECO:0000256" key="1">
    <source>
        <dbReference type="ARBA" id="ARBA00022737"/>
    </source>
</evidence>
<keyword evidence="4" id="KW-0472">Membrane</keyword>
<reference evidence="5 6" key="1">
    <citation type="submission" date="2024-01" db="EMBL/GenBank/DDBJ databases">
        <title>Genome insights into Plantactinospora veratri sp. nov.</title>
        <authorList>
            <person name="Wang L."/>
        </authorList>
    </citation>
    <scope>NUCLEOTIDE SEQUENCE [LARGE SCALE GENOMIC DNA]</scope>
    <source>
        <strain evidence="5 6">NEAU-FHS4</strain>
    </source>
</reference>
<organism evidence="5 6">
    <name type="scientific">Plantactinospora veratri</name>
    <dbReference type="NCBI Taxonomy" id="1436122"/>
    <lineage>
        <taxon>Bacteria</taxon>
        <taxon>Bacillati</taxon>
        <taxon>Actinomycetota</taxon>
        <taxon>Actinomycetes</taxon>
        <taxon>Micromonosporales</taxon>
        <taxon>Micromonosporaceae</taxon>
        <taxon>Plantactinospora</taxon>
    </lineage>
</organism>
<accession>A0ABU7SA69</accession>
<dbReference type="RefSeq" id="WP_331207156.1">
    <property type="nucleotide sequence ID" value="NZ_JAZGQL010000005.1"/>
</dbReference>
<feature type="transmembrane region" description="Helical" evidence="4">
    <location>
        <begin position="341"/>
        <end position="360"/>
    </location>
</feature>
<dbReference type="PANTHER" id="PTHR44858:SF1">
    <property type="entry name" value="UDP-N-ACETYLGLUCOSAMINE--PEPTIDE N-ACETYLGLUCOSAMINYLTRANSFERASE SPINDLY-RELATED"/>
    <property type="match status" value="1"/>
</dbReference>
<feature type="transmembrane region" description="Helical" evidence="4">
    <location>
        <begin position="241"/>
        <end position="260"/>
    </location>
</feature>
<keyword evidence="2 3" id="KW-0802">TPR repeat</keyword>
<dbReference type="SUPFAM" id="SSF48452">
    <property type="entry name" value="TPR-like"/>
    <property type="match status" value="1"/>
</dbReference>
<evidence type="ECO:0000256" key="3">
    <source>
        <dbReference type="PROSITE-ProRule" id="PRU00339"/>
    </source>
</evidence>
<name>A0ABU7SA69_9ACTN</name>
<dbReference type="PANTHER" id="PTHR44858">
    <property type="entry name" value="TETRATRICOPEPTIDE REPEAT PROTEIN 6"/>
    <property type="match status" value="1"/>
</dbReference>
<dbReference type="Proteomes" id="UP001339911">
    <property type="component" value="Unassembled WGS sequence"/>
</dbReference>
<dbReference type="PROSITE" id="PS50005">
    <property type="entry name" value="TPR"/>
    <property type="match status" value="1"/>
</dbReference>
<keyword evidence="6" id="KW-1185">Reference proteome</keyword>
<dbReference type="Pfam" id="PF13432">
    <property type="entry name" value="TPR_16"/>
    <property type="match status" value="2"/>
</dbReference>
<gene>
    <name evidence="5" type="ORF">V1634_08330</name>
</gene>
<dbReference type="Gene3D" id="1.25.40.10">
    <property type="entry name" value="Tetratricopeptide repeat domain"/>
    <property type="match status" value="1"/>
</dbReference>
<protein>
    <submittedName>
        <fullName evidence="5">Tetratricopeptide repeat protein</fullName>
    </submittedName>
</protein>
<comment type="caution">
    <text evidence="5">The sequence shown here is derived from an EMBL/GenBank/DDBJ whole genome shotgun (WGS) entry which is preliminary data.</text>
</comment>
<proteinExistence type="predicted"/>
<evidence type="ECO:0000256" key="4">
    <source>
        <dbReference type="SAM" id="Phobius"/>
    </source>
</evidence>
<evidence type="ECO:0000256" key="2">
    <source>
        <dbReference type="ARBA" id="ARBA00022803"/>
    </source>
</evidence>
<feature type="transmembrane region" description="Helical" evidence="4">
    <location>
        <begin position="314"/>
        <end position="335"/>
    </location>
</feature>
<dbReference type="SMART" id="SM00028">
    <property type="entry name" value="TPR"/>
    <property type="match status" value="4"/>
</dbReference>
<feature type="transmembrane region" description="Helical" evidence="4">
    <location>
        <begin position="272"/>
        <end position="294"/>
    </location>
</feature>
<keyword evidence="4" id="KW-0812">Transmembrane</keyword>
<keyword evidence="4" id="KW-1133">Transmembrane helix</keyword>
<keyword evidence="1" id="KW-0677">Repeat</keyword>